<dbReference type="EMBL" id="HBGU01068556">
    <property type="protein sequence ID" value="CAD9529221.1"/>
    <property type="molecule type" value="Transcribed_RNA"/>
</dbReference>
<reference evidence="2" key="1">
    <citation type="submission" date="2021-01" db="EMBL/GenBank/DDBJ databases">
        <authorList>
            <person name="Corre E."/>
            <person name="Pelletier E."/>
            <person name="Niang G."/>
            <person name="Scheremetjew M."/>
            <person name="Finn R."/>
            <person name="Kale V."/>
            <person name="Holt S."/>
            <person name="Cochrane G."/>
            <person name="Meng A."/>
            <person name="Brown T."/>
            <person name="Cohen L."/>
        </authorList>
    </citation>
    <scope>NUCLEOTIDE SEQUENCE</scope>
    <source>
        <strain evidence="2">UTEX LB 985</strain>
    </source>
</reference>
<feature type="region of interest" description="Disordered" evidence="1">
    <location>
        <begin position="1"/>
        <end position="37"/>
    </location>
</feature>
<evidence type="ECO:0000256" key="1">
    <source>
        <dbReference type="SAM" id="MobiDB-lite"/>
    </source>
</evidence>
<proteinExistence type="predicted"/>
<name>A0A7S2NA74_9EUKA</name>
<evidence type="ECO:0008006" key="3">
    <source>
        <dbReference type="Google" id="ProtNLM"/>
    </source>
</evidence>
<accession>A0A7S2NA74</accession>
<sequence>MSEGGLKGTDVSRSIRQMEATEHHHMPDGEGDDLWLTDDRRGAAGSRKLRESSRAPILLICVSGNAGLDGFAEVARESGIDTVLSKPLADDIGETVTRLVLSRLSSR</sequence>
<protein>
    <recommendedName>
        <fullName evidence="3">Response regulatory domain-containing protein</fullName>
    </recommendedName>
</protein>
<evidence type="ECO:0000313" key="2">
    <source>
        <dbReference type="EMBL" id="CAD9529221.1"/>
    </source>
</evidence>
<organism evidence="2">
    <name type="scientific">Haptolina brevifila</name>
    <dbReference type="NCBI Taxonomy" id="156173"/>
    <lineage>
        <taxon>Eukaryota</taxon>
        <taxon>Haptista</taxon>
        <taxon>Haptophyta</taxon>
        <taxon>Prymnesiophyceae</taxon>
        <taxon>Prymnesiales</taxon>
        <taxon>Prymnesiaceae</taxon>
        <taxon>Haptolina</taxon>
    </lineage>
</organism>
<dbReference type="AlphaFoldDB" id="A0A7S2NA74"/>
<feature type="compositionally biased region" description="Basic and acidic residues" evidence="1">
    <location>
        <begin position="19"/>
        <end position="28"/>
    </location>
</feature>
<gene>
    <name evidence="2" type="ORF">CBRE1094_LOCUS37379</name>
</gene>